<dbReference type="PROSITE" id="PS50102">
    <property type="entry name" value="RRM"/>
    <property type="match status" value="2"/>
</dbReference>
<reference evidence="8" key="1">
    <citation type="journal article" date="2005" name="Genome Res.">
        <title>Gene and alternative splicing annotation with AIR.</title>
        <authorList>
            <person name="Florea L."/>
            <person name="Di Francesco V."/>
            <person name="Miller J."/>
            <person name="Turner R."/>
            <person name="Yao A."/>
            <person name="Harris M."/>
            <person name="Walenz B."/>
            <person name="Mobarry C."/>
            <person name="Merkulov G.V."/>
            <person name="Charlab R."/>
            <person name="Dew I."/>
            <person name="Deng Z."/>
            <person name="Istrail S."/>
            <person name="Li P."/>
            <person name="Sutton G."/>
        </authorList>
    </citation>
    <scope>NUCLEOTIDE SEQUENCE</scope>
    <source>
        <strain evidence="8">BN</strain>
    </source>
</reference>
<sequence length="451" mass="49823">MSRLIVKNLPNGMKEDRFRQLFAAFGTLTDCSLKFTKEGKFRKFGFIGFKSEEEAQAALNHFHRSFIDTSRITVEFCKSFGDPSKPRAWSKHAQKPSQPKQPSQDSIPSDTKKDKKKKKVPSDLEKLKEDAEFQEFLSIHQKRTQVATWANDALEAELPKAKAKPSSDYLNFDSDSNSDSGQESEEEPAGEDGEEEQGLQPKAAVQKELSDMDYLKSKMVRAEVSSEDEDKEDSEDEAVNCEEGSEAEEEEGSPTCPAQQAGVNRGAVLGSLRPQEAAGKVEKPASQKEPTTPYTVKLRGAPFNVTEKNVLEFLAPLKPVAIRIVRNAHGNKTGYVFVDLSSEEEVKKALKCNREYMGGRYIEVFREKQASAARGAPKSSSAPWQGRTLGEHEEEEDLADSGRLFVRNLSYTSSEEDLEKLFSAYGDQGQCGCAYGSGGDPAGPGGSKLPY</sequence>
<dbReference type="InterPro" id="IPR000504">
    <property type="entry name" value="RRM_dom"/>
</dbReference>
<dbReference type="GO" id="GO:0003723">
    <property type="term" value="F:RNA binding"/>
    <property type="evidence" value="ECO:0007669"/>
    <property type="project" value="UniProtKB-UniRule"/>
</dbReference>
<dbReference type="EMBL" id="CH473973">
    <property type="protein sequence ID" value="EDM13788.1"/>
    <property type="molecule type" value="Genomic_DNA"/>
</dbReference>
<gene>
    <name evidence="8" type="primary">Rbm19_predicted</name>
    <name evidence="8" type="ORF">rCG_21896</name>
</gene>
<feature type="compositionally biased region" description="Low complexity" evidence="6">
    <location>
        <begin position="95"/>
        <end position="109"/>
    </location>
</feature>
<evidence type="ECO:0000256" key="5">
    <source>
        <dbReference type="PROSITE-ProRule" id="PRU00176"/>
    </source>
</evidence>
<proteinExistence type="predicted"/>
<evidence type="ECO:0000256" key="4">
    <source>
        <dbReference type="ARBA" id="ARBA00023242"/>
    </source>
</evidence>
<evidence type="ECO:0000313" key="8">
    <source>
        <dbReference type="EMBL" id="EDM13788.1"/>
    </source>
</evidence>
<dbReference type="Proteomes" id="UP000234681">
    <property type="component" value="Chromosome 12"/>
</dbReference>
<evidence type="ECO:0000256" key="6">
    <source>
        <dbReference type="SAM" id="MobiDB-lite"/>
    </source>
</evidence>
<keyword evidence="2" id="KW-0677">Repeat</keyword>
<protein>
    <submittedName>
        <fullName evidence="8">RNA binding motif protein 19 (Predicted)</fullName>
    </submittedName>
</protein>
<feature type="compositionally biased region" description="Acidic residues" evidence="6">
    <location>
        <begin position="225"/>
        <end position="252"/>
    </location>
</feature>
<feature type="compositionally biased region" description="Acidic residues" evidence="6">
    <location>
        <begin position="182"/>
        <end position="197"/>
    </location>
</feature>
<dbReference type="PANTHER" id="PTHR48039:SF5">
    <property type="entry name" value="RNA-BINDING PROTEIN 28"/>
    <property type="match status" value="1"/>
</dbReference>
<dbReference type="Pfam" id="PF00076">
    <property type="entry name" value="RRM_1"/>
    <property type="match status" value="2"/>
</dbReference>
<dbReference type="CDD" id="cd12564">
    <property type="entry name" value="RRM1_RBM19"/>
    <property type="match status" value="1"/>
</dbReference>
<dbReference type="FunFam" id="3.30.70.330:FF:000296">
    <property type="entry name" value="RNA binding motif protein 19"/>
    <property type="match status" value="1"/>
</dbReference>
<dbReference type="FunFam" id="3.30.70.330:FF:000387">
    <property type="entry name" value="RNA binding motif protein 19"/>
    <property type="match status" value="1"/>
</dbReference>
<dbReference type="Gene3D" id="3.30.70.330">
    <property type="match status" value="3"/>
</dbReference>
<evidence type="ECO:0000256" key="1">
    <source>
        <dbReference type="ARBA" id="ARBA00004123"/>
    </source>
</evidence>
<dbReference type="SMART" id="SM00360">
    <property type="entry name" value="RRM"/>
    <property type="match status" value="2"/>
</dbReference>
<dbReference type="SUPFAM" id="SSF54928">
    <property type="entry name" value="RNA-binding domain, RBD"/>
    <property type="match status" value="2"/>
</dbReference>
<dbReference type="InterPro" id="IPR034418">
    <property type="entry name" value="RMB19_RRM1"/>
</dbReference>
<feature type="region of interest" description="Disordered" evidence="6">
    <location>
        <begin position="159"/>
        <end position="294"/>
    </location>
</feature>
<evidence type="ECO:0000256" key="2">
    <source>
        <dbReference type="ARBA" id="ARBA00022737"/>
    </source>
</evidence>
<dbReference type="InterPro" id="IPR051945">
    <property type="entry name" value="RRM_MRD1_RNA_proc_ribogen"/>
</dbReference>
<keyword evidence="4" id="KW-0539">Nucleus</keyword>
<dbReference type="InterPro" id="IPR035979">
    <property type="entry name" value="RBD_domain_sf"/>
</dbReference>
<organism evidence="8">
    <name type="scientific">Rattus norvegicus</name>
    <name type="common">Rat</name>
    <dbReference type="NCBI Taxonomy" id="10116"/>
    <lineage>
        <taxon>Eukaryota</taxon>
        <taxon>Metazoa</taxon>
        <taxon>Chordata</taxon>
        <taxon>Craniata</taxon>
        <taxon>Vertebrata</taxon>
        <taxon>Euteleostomi</taxon>
        <taxon>Mammalia</taxon>
        <taxon>Eutheria</taxon>
        <taxon>Euarchontoglires</taxon>
        <taxon>Glires</taxon>
        <taxon>Rodentia</taxon>
        <taxon>Myomorpha</taxon>
        <taxon>Muroidea</taxon>
        <taxon>Muridae</taxon>
        <taxon>Murinae</taxon>
        <taxon>Rattus</taxon>
    </lineage>
</organism>
<feature type="domain" description="RRM" evidence="7">
    <location>
        <begin position="2"/>
        <end position="79"/>
    </location>
</feature>
<dbReference type="InterPro" id="IPR034417">
    <property type="entry name" value="RMB19_RRM2"/>
</dbReference>
<accession>A6J1J9</accession>
<feature type="region of interest" description="Disordered" evidence="6">
    <location>
        <begin position="85"/>
        <end position="123"/>
    </location>
</feature>
<reference evidence="8" key="2">
    <citation type="submission" date="2005-07" db="EMBL/GenBank/DDBJ databases">
        <authorList>
            <person name="Mural R.J."/>
            <person name="Li P.W."/>
            <person name="Adams M.D."/>
            <person name="Amanatides P.G."/>
            <person name="Baden-Tillson H."/>
            <person name="Barnstead M."/>
            <person name="Chin S.H."/>
            <person name="Dew I."/>
            <person name="Evans C.A."/>
            <person name="Ferriera S."/>
            <person name="Flanigan M."/>
            <person name="Fosler C."/>
            <person name="Glodek A."/>
            <person name="Gu Z."/>
            <person name="Holt R.A."/>
            <person name="Jennings D."/>
            <person name="Kraft C.L."/>
            <person name="Lu F."/>
            <person name="Nguyen T."/>
            <person name="Nusskern D.R."/>
            <person name="Pfannkoch C.M."/>
            <person name="Sitter C."/>
            <person name="Sutton G.G."/>
            <person name="Venter J.C."/>
            <person name="Wang Z."/>
            <person name="Woodage T."/>
            <person name="Zheng X.H."/>
            <person name="Zhong F."/>
        </authorList>
    </citation>
    <scope>NUCLEOTIDE SEQUENCE</scope>
    <source>
        <strain evidence="8">BN</strain>
    </source>
</reference>
<comment type="subcellular location">
    <subcellularLocation>
        <location evidence="1">Nucleus</location>
    </subcellularLocation>
</comment>
<keyword evidence="3 5" id="KW-0694">RNA-binding</keyword>
<dbReference type="GO" id="GO:0005634">
    <property type="term" value="C:nucleus"/>
    <property type="evidence" value="ECO:0007669"/>
    <property type="project" value="UniProtKB-SubCell"/>
</dbReference>
<dbReference type="PANTHER" id="PTHR48039">
    <property type="entry name" value="RNA-BINDING MOTIF PROTEIN 14B"/>
    <property type="match status" value="1"/>
</dbReference>
<dbReference type="AlphaFoldDB" id="A6J1J9"/>
<name>A6J1J9_RAT</name>
<feature type="domain" description="RRM" evidence="7">
    <location>
        <begin position="294"/>
        <end position="369"/>
    </location>
</feature>
<evidence type="ECO:0000259" key="7">
    <source>
        <dbReference type="PROSITE" id="PS50102"/>
    </source>
</evidence>
<dbReference type="InterPro" id="IPR012677">
    <property type="entry name" value="Nucleotide-bd_a/b_plait_sf"/>
</dbReference>
<feature type="region of interest" description="Disordered" evidence="6">
    <location>
        <begin position="372"/>
        <end position="397"/>
    </location>
</feature>
<dbReference type="CDD" id="cd12502">
    <property type="entry name" value="RRM2_RMB19"/>
    <property type="match status" value="1"/>
</dbReference>
<evidence type="ECO:0000256" key="3">
    <source>
        <dbReference type="ARBA" id="ARBA00022884"/>
    </source>
</evidence>